<feature type="domain" description="BEACH" evidence="5">
    <location>
        <begin position="2299"/>
        <end position="2574"/>
    </location>
</feature>
<dbReference type="PANTHER" id="PTHR46108:SF4">
    <property type="entry name" value="BLUE CHEESE"/>
    <property type="match status" value="1"/>
</dbReference>
<dbReference type="PROSITE" id="PS50082">
    <property type="entry name" value="WD_REPEATS_2"/>
    <property type="match status" value="2"/>
</dbReference>
<dbReference type="VEuPathDB" id="FungiDB:H310_06017"/>
<organism evidence="7 8">
    <name type="scientific">Aphanomyces invadans</name>
    <dbReference type="NCBI Taxonomy" id="157072"/>
    <lineage>
        <taxon>Eukaryota</taxon>
        <taxon>Sar</taxon>
        <taxon>Stramenopiles</taxon>
        <taxon>Oomycota</taxon>
        <taxon>Saprolegniomycetes</taxon>
        <taxon>Saprolegniales</taxon>
        <taxon>Verrucalvaceae</taxon>
        <taxon>Aphanomyces</taxon>
    </lineage>
</organism>
<dbReference type="Pfam" id="PF02138">
    <property type="entry name" value="Beach"/>
    <property type="match status" value="1"/>
</dbReference>
<dbReference type="PROSITE" id="PS50294">
    <property type="entry name" value="WD_REPEATS_REGION"/>
    <property type="match status" value="1"/>
</dbReference>
<dbReference type="PROSITE" id="PS00678">
    <property type="entry name" value="WD_REPEATS_1"/>
    <property type="match status" value="1"/>
</dbReference>
<evidence type="ECO:0000259" key="5">
    <source>
        <dbReference type="PROSITE" id="PS50197"/>
    </source>
</evidence>
<dbReference type="SUPFAM" id="SSF49899">
    <property type="entry name" value="Concanavalin A-like lectins/glucanases"/>
    <property type="match status" value="1"/>
</dbReference>
<proteinExistence type="predicted"/>
<evidence type="ECO:0000256" key="2">
    <source>
        <dbReference type="ARBA" id="ARBA00022737"/>
    </source>
</evidence>
<reference evidence="7 8" key="1">
    <citation type="submission" date="2018-08" db="EMBL/GenBank/DDBJ databases">
        <title>Aphanomyces genome sequencing and annotation.</title>
        <authorList>
            <person name="Minardi D."/>
            <person name="Oidtmann B."/>
            <person name="Van Der Giezen M."/>
            <person name="Studholme D.J."/>
        </authorList>
    </citation>
    <scope>NUCLEOTIDE SEQUENCE [LARGE SCALE GENOMIC DNA]</scope>
    <source>
        <strain evidence="7 8">NJM0002</strain>
    </source>
</reference>
<evidence type="ECO:0000313" key="7">
    <source>
        <dbReference type="EMBL" id="RHY32288.1"/>
    </source>
</evidence>
<dbReference type="SUPFAM" id="SSF50978">
    <property type="entry name" value="WD40 repeat-like"/>
    <property type="match status" value="1"/>
</dbReference>
<accession>A0A418B2R4</accession>
<dbReference type="InterPro" id="IPR036372">
    <property type="entry name" value="BEACH_dom_sf"/>
</dbReference>
<evidence type="ECO:0000256" key="3">
    <source>
        <dbReference type="PROSITE-ProRule" id="PRU00221"/>
    </source>
</evidence>
<dbReference type="SUPFAM" id="SSF81837">
    <property type="entry name" value="BEACH domain"/>
    <property type="match status" value="1"/>
</dbReference>
<dbReference type="Pfam" id="PF00400">
    <property type="entry name" value="WD40"/>
    <property type="match status" value="2"/>
</dbReference>
<gene>
    <name evidence="7" type="ORF">DYB32_002703</name>
</gene>
<feature type="region of interest" description="Disordered" evidence="4">
    <location>
        <begin position="2114"/>
        <end position="2140"/>
    </location>
</feature>
<keyword evidence="1 3" id="KW-0853">WD repeat</keyword>
<keyword evidence="8" id="KW-1185">Reference proteome</keyword>
<dbReference type="InterPro" id="IPR013320">
    <property type="entry name" value="ConA-like_dom_sf"/>
</dbReference>
<dbReference type="PROSITE" id="PS51783">
    <property type="entry name" value="PH_BEACH"/>
    <property type="match status" value="1"/>
</dbReference>
<comment type="caution">
    <text evidence="7">The sequence shown here is derived from an EMBL/GenBank/DDBJ whole genome shotgun (WGS) entry which is preliminary data.</text>
</comment>
<name>A0A418B2R4_9STRA</name>
<dbReference type="InterPro" id="IPR023362">
    <property type="entry name" value="PH-BEACH_dom"/>
</dbReference>
<dbReference type="InterPro" id="IPR036322">
    <property type="entry name" value="WD40_repeat_dom_sf"/>
</dbReference>
<dbReference type="SMART" id="SM00320">
    <property type="entry name" value="WD40"/>
    <property type="match status" value="3"/>
</dbReference>
<dbReference type="SUPFAM" id="SSF50729">
    <property type="entry name" value="PH domain-like"/>
    <property type="match status" value="1"/>
</dbReference>
<protein>
    <recommendedName>
        <fullName evidence="9">BEACH domain-containing protein</fullName>
    </recommendedName>
</protein>
<feature type="region of interest" description="Disordered" evidence="4">
    <location>
        <begin position="137"/>
        <end position="173"/>
    </location>
</feature>
<dbReference type="Gene3D" id="2.130.10.10">
    <property type="entry name" value="YVTN repeat-like/Quinoprotein amine dehydrogenase"/>
    <property type="match status" value="1"/>
</dbReference>
<dbReference type="PANTHER" id="PTHR46108">
    <property type="entry name" value="BLUE CHEESE"/>
    <property type="match status" value="1"/>
</dbReference>
<evidence type="ECO:0000259" key="6">
    <source>
        <dbReference type="PROSITE" id="PS51783"/>
    </source>
</evidence>
<dbReference type="InterPro" id="IPR015943">
    <property type="entry name" value="WD40/YVTN_repeat-like_dom_sf"/>
</dbReference>
<dbReference type="EMBL" id="QUSY01000147">
    <property type="protein sequence ID" value="RHY32288.1"/>
    <property type="molecule type" value="Genomic_DNA"/>
</dbReference>
<dbReference type="PROSITE" id="PS50197">
    <property type="entry name" value="BEACH"/>
    <property type="match status" value="1"/>
</dbReference>
<feature type="repeat" description="WD" evidence="3">
    <location>
        <begin position="2537"/>
        <end position="2578"/>
    </location>
</feature>
<sequence length="2746" mass="304063">MVGMLSNATILDRQRCEVLNVMRLAVDLYAPRTTCIRDVVSMAVDTIATSSAFNAGLVWYLHDTHAIATVVDTMRLLATATVVTSENADVAIGWFEAAYTQHSSLLSSAPSPHGNNAEDDVHVAVSKALGLYKEKPKDPIAPLVDPGNDVDAAPPRPPQNEIRPAAESAATSTTPTATYSLVSHEPSVGHKLVLTILQASCRFSFVLVLDFGTTGGYNVVWSIANRSAKDKSSQGQAEDGMHLFVGLLPLGEGVAKPLESDDWSLNACGAWNDAALIALRDFLGVHIEDATKTALLAPWLNVVHQIYATRTDQFKRVETKTQLVASLVAKFQTIASRHAQDVVLACVQHMAAVPELALLLCRSLATMLHQVPTPDHALRETLLDAGLVDRGLVAAFKQIQQAESASVDDATGNSKYIQEICALVCLVLHNHVAACTQFRQHHVHLILYVVLTARIHDPETFQSVFNILVALSGVTKSPLLIEGIEDDVRMLLDVMQRCCREHNTQSLHTLLALLCQYLRNNVTVQRIWRDKMSGMEGLLSALSTLQDHASDFPVLETLLSIVSSLLDAPDTRQYALDHHIYHTIADCIVASGWLASSHAADVLTFLMGLVFQATKGESSCAPTVGRYNPDAGVMSFRVYPHLDRGQRSDVLSSWMSHLENLTKPNGDKAKLIAAGVFKWILPLVQVDPLPLLPLIAVLATVDIPMPHLRHYLRVVHHTPGRGLPMLDTMSKVPTVPHTELHHHSYIQVTTYDKVWPPPSGYSFACWFQFPPPDEAQGPSHTVTVPMCEGHLVMDHGLGATYAVLVGSTLSLYRCKEDAVSGAKELGLLEIFEYAEEGIAGFRICSNDDWFAATVVDPDGAPAWKKALQVYSKPYVMLVSMYTLDQPQCFTRVYFDPATTCLRVETSQKHVLFKNIDIGLFAPKSWHHLVFTHKRAVMGSSLATLYIDGGEIGAKKLSYPAVSTMPGPIRCFLGSDPHLFPSTKIRSICLGPMWLMGDVLPPLAATCMFTLGPAYMHSFPGNGTSQGAIDEWTETTLAAFLHRIIHRKVDVARAAKRLQLRNLALATQKDWQSEMVVSWIDKEDSAIYATMWFRYFIDRHCSMKALGMEWLALVSSFKWTDDTLVLWNLHTDVPNSPQTHVHYADSEPTIPLNLGKLVPSLGGLWSVLVPLADSLDTTADLHRFLRVLTRCLQANPATLAWFLEQKGHAWVTTLLLQHMDLVDASILKAAAKLAISGSLSPHKQAKQPPPLDAKVAHPVIIDVHAITSVLFNVAFRTALPRPLQRELVVLLAYTIQPQNPNAVFNARQLRQSQFIQWCLHLISQICRAGDPGSELKDDLLLTETQQLLATYVQVEVHVDDMLQYSDMLLCALMDADAASLRCTLLHFLVHHVESSPVVARTVVDSVLYRLHQDKKKGMASATSPTGSGSTSPHWCPHDSTFSTDGLEHVLLETICRSKLSPDTPQQPADAQLASRLLFTLAQVQPAFAMHLLVNSQLHVRLKQVLALHAGHAATYVPLLAFVGLIPLSNVAVSSDGSGDDLTGTATFPAKYTPTAMDRDCIDAVWDILGHLWHIRQCTLPTDTTTVAVIMWLNQRLHSDMLFFQAVCRSSCAFLAVILRCRVLPTRSTTEATDNVAPLPISQAGEVCLVTFANQSLVERDDWADNMLFCLHIWPSTASQHDWFSLVTAIVSNAKILEGCASVVAMKNVCSLLLGLLRLIVCRRKRGDKLKRVDPTPSKVKAPNEAWPADLTSTVLAFVCHVIRASEKAAMASVLGDEAIQHFYNVLVFCAQAFVLQALYPMQHVASWHLDVLRVVVASKDQFLQQTNVSNVLLYTGSAAAPPIADASAFRLHMRQLSLQGSQKEFVVGQDSDKLFVQCLATALFRILLADPACFEVTQLWQYLLQQRMGLVKEMLILDVKPTLLTTMSTAKKEPLDVFHHGFDQILGIDSLDHCQYRVFFQWIQAQSTLLEDVFSTRTDPMYNQLVDVLEGTLSLRHPKHGQWAIRVAVDPPAPYPLLESTARDECADEAMVQLASEKASVRLAQFVSSQRDDSKQSKAKWDRELANAKYTRSLWSEPVEMHARPTQTVYQLSWEYTALDATEGPGRKRVRLKWQDTPIRPGRASSSAQTPSGAPAKKAASFRVSSEARRYLEFHDAVEVYRQCTYKHDLVDLTNGVWLMCDESLYFVEGYIVVDDQQQLTKSLADLRAGSEKPGGGVMQKPNTSLTSPVVWRLKYSDIKQFYRIKFQLRPVGLELVDTGGWTYFCTFDSARCREDVFKALFQMPIHNSIYWAHVLRPAPFRSMKRLRQSLTKKWLRGAMSNFEYLIELNALAGRTFNDVTQYPVFPWVLADYTSDVLDLSKDATYRDLSKPMGGLGAKRAEQFRERYAAMATDGFDGSPAFHYGTHYSCSAYVTYYLVRLEPFASMAQELQDVRELIPEFFFLPEFLVNANHFDLGTTQNGDAVRDVLLPPWARNDPREFIRLHRRAIEAYVKWHTPLAPPLVSIGKEYVYLKKAHAAQVLDEPVGDVKVTADNKVRHRHEDAVTCVAIDTAFSIILSGSKDCSAIVWDLRTRRYLRDLRGHDAPLSHVGVNGANGNLVTIANTQVRMWSINGDLLAGALLPTLGLSPITAALCTTCDMWQNGVVAVTGHSNGTIACWGVKYPTDAEAPGPDVKPTFSVTADKSRASGNAVVVAPSCHLVVMKLLIEHRSSVTALAMTPDQRQVISGDADGWCMRWIDDSLTSGAT</sequence>
<feature type="domain" description="BEACH-type PH" evidence="6">
    <location>
        <begin position="2153"/>
        <end position="2281"/>
    </location>
</feature>
<dbReference type="SMART" id="SM01026">
    <property type="entry name" value="Beach"/>
    <property type="match status" value="1"/>
</dbReference>
<dbReference type="InterPro" id="IPR000409">
    <property type="entry name" value="BEACH_dom"/>
</dbReference>
<dbReference type="Gene3D" id="1.10.1540.10">
    <property type="entry name" value="BEACH domain"/>
    <property type="match status" value="2"/>
</dbReference>
<dbReference type="InterPro" id="IPR019775">
    <property type="entry name" value="WD40_repeat_CS"/>
</dbReference>
<dbReference type="InterPro" id="IPR051944">
    <property type="entry name" value="BEACH_domain_protein"/>
</dbReference>
<dbReference type="VEuPathDB" id="FungiDB:H310_04480"/>
<dbReference type="CDD" id="cd06071">
    <property type="entry name" value="Beach"/>
    <property type="match status" value="1"/>
</dbReference>
<dbReference type="Proteomes" id="UP000285060">
    <property type="component" value="Unassembled WGS sequence"/>
</dbReference>
<keyword evidence="2" id="KW-0677">Repeat</keyword>
<feature type="repeat" description="WD" evidence="3">
    <location>
        <begin position="2705"/>
        <end position="2736"/>
    </location>
</feature>
<evidence type="ECO:0008006" key="9">
    <source>
        <dbReference type="Google" id="ProtNLM"/>
    </source>
</evidence>
<evidence type="ECO:0000256" key="4">
    <source>
        <dbReference type="SAM" id="MobiDB-lite"/>
    </source>
</evidence>
<evidence type="ECO:0000313" key="8">
    <source>
        <dbReference type="Proteomes" id="UP000285060"/>
    </source>
</evidence>
<evidence type="ECO:0000256" key="1">
    <source>
        <dbReference type="ARBA" id="ARBA00022574"/>
    </source>
</evidence>
<dbReference type="InterPro" id="IPR001680">
    <property type="entry name" value="WD40_rpt"/>
</dbReference>